<organism evidence="2 3">
    <name type="scientific">Eumeta variegata</name>
    <name type="common">Bagworm moth</name>
    <name type="synonym">Eumeta japonica</name>
    <dbReference type="NCBI Taxonomy" id="151549"/>
    <lineage>
        <taxon>Eukaryota</taxon>
        <taxon>Metazoa</taxon>
        <taxon>Ecdysozoa</taxon>
        <taxon>Arthropoda</taxon>
        <taxon>Hexapoda</taxon>
        <taxon>Insecta</taxon>
        <taxon>Pterygota</taxon>
        <taxon>Neoptera</taxon>
        <taxon>Endopterygota</taxon>
        <taxon>Lepidoptera</taxon>
        <taxon>Glossata</taxon>
        <taxon>Ditrysia</taxon>
        <taxon>Tineoidea</taxon>
        <taxon>Psychidae</taxon>
        <taxon>Oiketicinae</taxon>
        <taxon>Eumeta</taxon>
    </lineage>
</organism>
<comment type="caution">
    <text evidence="2">The sequence shown here is derived from an EMBL/GenBank/DDBJ whole genome shotgun (WGS) entry which is preliminary data.</text>
</comment>
<name>A0A4C1UMQ4_EUMVA</name>
<dbReference type="EMBL" id="BGZK01000198">
    <property type="protein sequence ID" value="GBP27723.1"/>
    <property type="molecule type" value="Genomic_DNA"/>
</dbReference>
<evidence type="ECO:0000313" key="3">
    <source>
        <dbReference type="Proteomes" id="UP000299102"/>
    </source>
</evidence>
<dbReference type="AlphaFoldDB" id="A0A4C1UMQ4"/>
<protein>
    <submittedName>
        <fullName evidence="2">Uncharacterized protein</fullName>
    </submittedName>
</protein>
<sequence length="68" mass="7526">MRVTNQSLQSPSTSRETPSHAETSGSWSPFRMLIPSLRRRQFDDPTTVPATVAPGCSECEETQSENQS</sequence>
<gene>
    <name evidence="2" type="ORF">EVAR_82771_1</name>
</gene>
<feature type="compositionally biased region" description="Acidic residues" evidence="1">
    <location>
        <begin position="58"/>
        <end position="68"/>
    </location>
</feature>
<evidence type="ECO:0000313" key="2">
    <source>
        <dbReference type="EMBL" id="GBP27723.1"/>
    </source>
</evidence>
<feature type="compositionally biased region" description="Polar residues" evidence="1">
    <location>
        <begin position="1"/>
        <end position="27"/>
    </location>
</feature>
<proteinExistence type="predicted"/>
<reference evidence="2 3" key="1">
    <citation type="journal article" date="2019" name="Commun. Biol.">
        <title>The bagworm genome reveals a unique fibroin gene that provides high tensile strength.</title>
        <authorList>
            <person name="Kono N."/>
            <person name="Nakamura H."/>
            <person name="Ohtoshi R."/>
            <person name="Tomita M."/>
            <person name="Numata K."/>
            <person name="Arakawa K."/>
        </authorList>
    </citation>
    <scope>NUCLEOTIDE SEQUENCE [LARGE SCALE GENOMIC DNA]</scope>
</reference>
<feature type="region of interest" description="Disordered" evidence="1">
    <location>
        <begin position="1"/>
        <end position="68"/>
    </location>
</feature>
<dbReference type="Proteomes" id="UP000299102">
    <property type="component" value="Unassembled WGS sequence"/>
</dbReference>
<accession>A0A4C1UMQ4</accession>
<keyword evidence="3" id="KW-1185">Reference proteome</keyword>
<evidence type="ECO:0000256" key="1">
    <source>
        <dbReference type="SAM" id="MobiDB-lite"/>
    </source>
</evidence>